<sequence length="139" mass="14944">MTATVTAPATHRPGRIENIVLWSLQVVLCLFLVIASAYPKFYGHPYAIESYDIIGFGQWFRYFTGVVEVAGGIGLVVPRLVTPAAAGLVVTMVCAAATQAFLLEGPSSAIFPLVLGVIFAWIGWARRSDFAGLVASVRR</sequence>
<feature type="transmembrane region" description="Helical" evidence="5">
    <location>
        <begin position="19"/>
        <end position="39"/>
    </location>
</feature>
<evidence type="ECO:0000256" key="3">
    <source>
        <dbReference type="ARBA" id="ARBA00022989"/>
    </source>
</evidence>
<evidence type="ECO:0000256" key="4">
    <source>
        <dbReference type="ARBA" id="ARBA00023136"/>
    </source>
</evidence>
<evidence type="ECO:0000256" key="5">
    <source>
        <dbReference type="SAM" id="Phobius"/>
    </source>
</evidence>
<feature type="transmembrane region" description="Helical" evidence="5">
    <location>
        <begin position="84"/>
        <end position="103"/>
    </location>
</feature>
<name>A0A4U8VT70_9NOCA</name>
<feature type="transmembrane region" description="Helical" evidence="5">
    <location>
        <begin position="109"/>
        <end position="125"/>
    </location>
</feature>
<dbReference type="AlphaFoldDB" id="A0A4U8VT70"/>
<evidence type="ECO:0000256" key="2">
    <source>
        <dbReference type="ARBA" id="ARBA00022692"/>
    </source>
</evidence>
<organism evidence="6 7">
    <name type="scientific">Nocardia cyriacigeorgica</name>
    <dbReference type="NCBI Taxonomy" id="135487"/>
    <lineage>
        <taxon>Bacteria</taxon>
        <taxon>Bacillati</taxon>
        <taxon>Actinomycetota</taxon>
        <taxon>Actinomycetes</taxon>
        <taxon>Mycobacteriales</taxon>
        <taxon>Nocardiaceae</taxon>
        <taxon>Nocardia</taxon>
    </lineage>
</organism>
<evidence type="ECO:0000313" key="7">
    <source>
        <dbReference type="Proteomes" id="UP000290439"/>
    </source>
</evidence>
<feature type="transmembrane region" description="Helical" evidence="5">
    <location>
        <begin position="59"/>
        <end position="77"/>
    </location>
</feature>
<evidence type="ECO:0000313" key="6">
    <source>
        <dbReference type="EMBL" id="VFA96641.1"/>
    </source>
</evidence>
<protein>
    <recommendedName>
        <fullName evidence="8">DoxX family protein</fullName>
    </recommendedName>
</protein>
<reference evidence="6 7" key="1">
    <citation type="submission" date="2019-02" db="EMBL/GenBank/DDBJ databases">
        <authorList>
            <consortium name="Pathogen Informatics"/>
        </authorList>
    </citation>
    <scope>NUCLEOTIDE SEQUENCE [LARGE SCALE GENOMIC DNA]</scope>
    <source>
        <strain evidence="6 7">3012STDY6756504</strain>
    </source>
</reference>
<evidence type="ECO:0008006" key="8">
    <source>
        <dbReference type="Google" id="ProtNLM"/>
    </source>
</evidence>
<keyword evidence="4 5" id="KW-0472">Membrane</keyword>
<dbReference type="Pfam" id="PF13564">
    <property type="entry name" value="DoxX_2"/>
    <property type="match status" value="1"/>
</dbReference>
<dbReference type="InterPro" id="IPR032808">
    <property type="entry name" value="DoxX"/>
</dbReference>
<comment type="subcellular location">
    <subcellularLocation>
        <location evidence="1">Membrane</location>
        <topology evidence="1">Multi-pass membrane protein</topology>
    </subcellularLocation>
</comment>
<accession>A0A4U8VT70</accession>
<keyword evidence="2 5" id="KW-0812">Transmembrane</keyword>
<dbReference type="Proteomes" id="UP000290439">
    <property type="component" value="Chromosome"/>
</dbReference>
<dbReference type="GO" id="GO:0016020">
    <property type="term" value="C:membrane"/>
    <property type="evidence" value="ECO:0007669"/>
    <property type="project" value="UniProtKB-SubCell"/>
</dbReference>
<keyword evidence="3 5" id="KW-1133">Transmembrane helix</keyword>
<dbReference type="EMBL" id="LR215973">
    <property type="protein sequence ID" value="VFA96641.1"/>
    <property type="molecule type" value="Genomic_DNA"/>
</dbReference>
<proteinExistence type="predicted"/>
<dbReference type="RefSeq" id="WP_130915742.1">
    <property type="nucleotide sequence ID" value="NZ_LR215973.1"/>
</dbReference>
<gene>
    <name evidence="6" type="ORF">NCTC10797_00395</name>
</gene>
<evidence type="ECO:0000256" key="1">
    <source>
        <dbReference type="ARBA" id="ARBA00004141"/>
    </source>
</evidence>